<evidence type="ECO:0000313" key="9">
    <source>
        <dbReference type="EMBL" id="KKZ11781.1"/>
    </source>
</evidence>
<dbReference type="EMBL" id="JYFQ01000131">
    <property type="protein sequence ID" value="KKZ11781.1"/>
    <property type="molecule type" value="Genomic_DNA"/>
</dbReference>
<evidence type="ECO:0000259" key="8">
    <source>
        <dbReference type="PROSITE" id="PS51161"/>
    </source>
</evidence>
<dbReference type="GO" id="GO:0008270">
    <property type="term" value="F:zinc ion binding"/>
    <property type="evidence" value="ECO:0007669"/>
    <property type="project" value="UniProtKB-UniRule"/>
</dbReference>
<dbReference type="Pfam" id="PF22811">
    <property type="entry name" value="Zn_ribbon_NrdR"/>
    <property type="match status" value="1"/>
</dbReference>
<keyword evidence="2 7" id="KW-0547">Nucleotide-binding</keyword>
<comment type="caution">
    <text evidence="9">The sequence shown here is derived from an EMBL/GenBank/DDBJ whole genome shotgun (WGS) entry which is preliminary data.</text>
</comment>
<comment type="cofactor">
    <cofactor evidence="7">
        <name>Zn(2+)</name>
        <dbReference type="ChEBI" id="CHEBI:29105"/>
    </cofactor>
    <text evidence="7">Binds 1 zinc ion.</text>
</comment>
<dbReference type="PANTHER" id="PTHR30455">
    <property type="entry name" value="TRANSCRIPTIONAL REPRESSOR NRDR"/>
    <property type="match status" value="1"/>
</dbReference>
<dbReference type="PROSITE" id="PS51161">
    <property type="entry name" value="ATP_CONE"/>
    <property type="match status" value="1"/>
</dbReference>
<keyword evidence="4 7" id="KW-0805">Transcription regulation</keyword>
<keyword evidence="5 7" id="KW-0238">DNA-binding</keyword>
<dbReference type="AlphaFoldDB" id="A0A0G8AU25"/>
<dbReference type="Proteomes" id="UP000035037">
    <property type="component" value="Unassembled WGS sequence"/>
</dbReference>
<dbReference type="PATRIC" id="fig|1608419.3.peg.411"/>
<dbReference type="PANTHER" id="PTHR30455:SF2">
    <property type="entry name" value="TRANSCRIPTIONAL REPRESSOR NRDR"/>
    <property type="match status" value="1"/>
</dbReference>
<dbReference type="GO" id="GO:0003677">
    <property type="term" value="F:DNA binding"/>
    <property type="evidence" value="ECO:0007669"/>
    <property type="project" value="UniProtKB-KW"/>
</dbReference>
<evidence type="ECO:0000256" key="4">
    <source>
        <dbReference type="ARBA" id="ARBA00023015"/>
    </source>
</evidence>
<dbReference type="InterPro" id="IPR003796">
    <property type="entry name" value="RNR_NrdR-like"/>
</dbReference>
<dbReference type="Pfam" id="PF03477">
    <property type="entry name" value="ATP-cone"/>
    <property type="match status" value="1"/>
</dbReference>
<organism evidence="9 10">
    <name type="scientific">Candidatus Synechococcus spongiarum 15L</name>
    <dbReference type="NCBI Taxonomy" id="1608419"/>
    <lineage>
        <taxon>Bacteria</taxon>
        <taxon>Bacillati</taxon>
        <taxon>Cyanobacteriota</taxon>
        <taxon>Cyanophyceae</taxon>
        <taxon>Synechococcales</taxon>
        <taxon>Synechococcaceae</taxon>
        <taxon>Synechococcus</taxon>
    </lineage>
</organism>
<keyword evidence="3 7" id="KW-0067">ATP-binding</keyword>
<evidence type="ECO:0000313" key="10">
    <source>
        <dbReference type="Proteomes" id="UP000035037"/>
    </source>
</evidence>
<protein>
    <recommendedName>
        <fullName evidence="7">Transcriptional repressor NrdR</fullName>
    </recommendedName>
</protein>
<name>A0A0G8AU25_9SYNE</name>
<evidence type="ECO:0000256" key="2">
    <source>
        <dbReference type="ARBA" id="ARBA00022741"/>
    </source>
</evidence>
<keyword evidence="7" id="KW-0479">Metal-binding</keyword>
<accession>A0A0G8AU25</accession>
<keyword evidence="6 7" id="KW-0804">Transcription</keyword>
<comment type="similarity">
    <text evidence="7">Belongs to the NrdR family.</text>
</comment>
<keyword evidence="7" id="KW-0862">Zinc</keyword>
<dbReference type="NCBIfam" id="TIGR00244">
    <property type="entry name" value="transcriptional regulator NrdR"/>
    <property type="match status" value="1"/>
</dbReference>
<keyword evidence="7" id="KW-0863">Zinc-finger</keyword>
<evidence type="ECO:0000256" key="1">
    <source>
        <dbReference type="ARBA" id="ARBA00022491"/>
    </source>
</evidence>
<dbReference type="GO" id="GO:0045892">
    <property type="term" value="P:negative regulation of DNA-templated transcription"/>
    <property type="evidence" value="ECO:0007669"/>
    <property type="project" value="UniProtKB-UniRule"/>
</dbReference>
<dbReference type="GO" id="GO:0005524">
    <property type="term" value="F:ATP binding"/>
    <property type="evidence" value="ECO:0007669"/>
    <property type="project" value="UniProtKB-UniRule"/>
</dbReference>
<evidence type="ECO:0000256" key="3">
    <source>
        <dbReference type="ARBA" id="ARBA00022840"/>
    </source>
</evidence>
<comment type="function">
    <text evidence="7">Negatively regulates transcription of bacterial ribonucleotide reductase nrd genes and operons by binding to NrdR-boxes.</text>
</comment>
<reference evidence="9 10" key="1">
    <citation type="submission" date="2015-02" db="EMBL/GenBank/DDBJ databases">
        <authorList>
            <person name="Slaby B."/>
            <person name="Hentschel U."/>
        </authorList>
    </citation>
    <scope>NUCLEOTIDE SEQUENCE [LARGE SCALE GENOMIC DNA]</scope>
    <source>
        <strain evidence="9">15L</strain>
    </source>
</reference>
<dbReference type="InterPro" id="IPR055173">
    <property type="entry name" value="NrdR-like_N"/>
</dbReference>
<proteinExistence type="inferred from homology"/>
<evidence type="ECO:0000256" key="6">
    <source>
        <dbReference type="ARBA" id="ARBA00023163"/>
    </source>
</evidence>
<gene>
    <name evidence="7" type="primary">nrdR</name>
    <name evidence="9" type="ORF">TQ37_06575</name>
</gene>
<sequence length="170" mass="19973">MQCPNCRHPESHVLESRSADLSRSVRRRRECLRCQERFTTYERIETIPLTVIKRDGRRESFRRSKMFHGLSQACEKTTVTPEQVTLVVEDVENLLQQRNYREITSQDLGEMVLDRLGQLSEVAYIRFASVYGQFANVEDFSAILRLLEKRGEKSLRFGQASQHQDHELLR</sequence>
<feature type="domain" description="ATP-cone" evidence="8">
    <location>
        <begin position="49"/>
        <end position="139"/>
    </location>
</feature>
<reference evidence="9 10" key="2">
    <citation type="submission" date="2015-05" db="EMBL/GenBank/DDBJ databases">
        <title>Lifestyle Evolution in Cyanobacterial Symbionts of Sponges.</title>
        <authorList>
            <person name="Burgsdorf I."/>
            <person name="Slaby B.M."/>
            <person name="Handley K.M."/>
            <person name="Haber M."/>
            <person name="Blom J."/>
            <person name="Marshall C.W."/>
            <person name="Gilbert J.A."/>
            <person name="Hentschel U."/>
            <person name="Steindler L."/>
        </authorList>
    </citation>
    <scope>NUCLEOTIDE SEQUENCE [LARGE SCALE GENOMIC DNA]</scope>
    <source>
        <strain evidence="9">15L</strain>
    </source>
</reference>
<feature type="zinc finger region" evidence="7">
    <location>
        <begin position="3"/>
        <end position="34"/>
    </location>
</feature>
<evidence type="ECO:0000256" key="7">
    <source>
        <dbReference type="HAMAP-Rule" id="MF_00440"/>
    </source>
</evidence>
<evidence type="ECO:0000256" key="5">
    <source>
        <dbReference type="ARBA" id="ARBA00023125"/>
    </source>
</evidence>
<dbReference type="HAMAP" id="MF_00440">
    <property type="entry name" value="NrdR"/>
    <property type="match status" value="1"/>
</dbReference>
<keyword evidence="1 7" id="KW-0678">Repressor</keyword>
<dbReference type="InterPro" id="IPR005144">
    <property type="entry name" value="ATP-cone_dom"/>
</dbReference>